<feature type="region of interest" description="Disordered" evidence="2">
    <location>
        <begin position="113"/>
        <end position="134"/>
    </location>
</feature>
<feature type="compositionally biased region" description="Low complexity" evidence="2">
    <location>
        <begin position="184"/>
        <end position="212"/>
    </location>
</feature>
<feature type="compositionally biased region" description="Polar residues" evidence="2">
    <location>
        <begin position="113"/>
        <end position="125"/>
    </location>
</feature>
<evidence type="ECO:0000313" key="3">
    <source>
        <dbReference type="EMBL" id="PMD27862.1"/>
    </source>
</evidence>
<feature type="coiled-coil region" evidence="1">
    <location>
        <begin position="476"/>
        <end position="517"/>
    </location>
</feature>
<evidence type="ECO:0000313" key="4">
    <source>
        <dbReference type="Proteomes" id="UP000235672"/>
    </source>
</evidence>
<feature type="compositionally biased region" description="Basic and acidic residues" evidence="2">
    <location>
        <begin position="592"/>
        <end position="606"/>
    </location>
</feature>
<dbReference type="AlphaFoldDB" id="A0A2J6QNM6"/>
<accession>A0A2J6QNM6</accession>
<name>A0A2J6QNM6_9HELO</name>
<dbReference type="Proteomes" id="UP000235672">
    <property type="component" value="Unassembled WGS sequence"/>
</dbReference>
<gene>
    <name evidence="3" type="ORF">NA56DRAFT_721680</name>
</gene>
<proteinExistence type="predicted"/>
<dbReference type="EMBL" id="KZ613465">
    <property type="protein sequence ID" value="PMD27862.1"/>
    <property type="molecule type" value="Genomic_DNA"/>
</dbReference>
<keyword evidence="1" id="KW-0175">Coiled coil</keyword>
<keyword evidence="4" id="KW-1185">Reference proteome</keyword>
<evidence type="ECO:0000256" key="1">
    <source>
        <dbReference type="SAM" id="Coils"/>
    </source>
</evidence>
<organism evidence="3 4">
    <name type="scientific">Hyaloscypha hepaticicola</name>
    <dbReference type="NCBI Taxonomy" id="2082293"/>
    <lineage>
        <taxon>Eukaryota</taxon>
        <taxon>Fungi</taxon>
        <taxon>Dikarya</taxon>
        <taxon>Ascomycota</taxon>
        <taxon>Pezizomycotina</taxon>
        <taxon>Leotiomycetes</taxon>
        <taxon>Helotiales</taxon>
        <taxon>Hyaloscyphaceae</taxon>
        <taxon>Hyaloscypha</taxon>
    </lineage>
</organism>
<feature type="region of interest" description="Disordered" evidence="2">
    <location>
        <begin position="574"/>
        <end position="606"/>
    </location>
</feature>
<sequence length="606" mass="66894">MANSFEHLIIENENNFISRLIAVPNIDNMPSERNEYMANSSQYSSQSARRHSAIAPEPSINSMFVSSSLNFIAAPNIPSTAVEFPSSTNTVAPGSSMSSNVENQEFKFSATASNFTPSSQSRNGGPSNGFHAPATQNFTNVQEALPMTSFQRQSSRNRRLTSWFQTREYHEGHLRDNGQKRAGSSPPVVSSSPYRPQYSLPASNQNSPSPSSEIQTRCSLQEAGIHANLLQSQPLLPAFAQDGVLSQAYTVQSSSSQTQLRVPKLTCKNCKWPSTFDDVEYVLPLPAIPTPSQAWLHHQSSGLPHSYLGHFQSGLTAGNNDNTGIDHAESSFPSVCQNDLISTDVREKIDFATRASGTAGNTPDDIVARAELQHEPGPPLTNSLAHHSELYHRQPLNRWWEHAIIDEVGRLTKQLNQALVESGEREKQLSTAQEEIKRLKEAEVSKGLEKVNELEATEKRSSECKVQERQVRCLEVTETGEEDEKLQTEKDQLQAQNAKLRNENAKLQEKLDQTTKGAFEALQTRNKADNAPDDLHTLLAARGRRLIRSGQVTPSSSSSLPSASLAFPIELAFPSESIAPSRQSAKPQPASPRRERLEPTGRDEYM</sequence>
<feature type="region of interest" description="Disordered" evidence="2">
    <location>
        <begin position="171"/>
        <end position="215"/>
    </location>
</feature>
<protein>
    <submittedName>
        <fullName evidence="3">Uncharacterized protein</fullName>
    </submittedName>
</protein>
<evidence type="ECO:0000256" key="2">
    <source>
        <dbReference type="SAM" id="MobiDB-lite"/>
    </source>
</evidence>
<reference evidence="3 4" key="1">
    <citation type="submission" date="2016-05" db="EMBL/GenBank/DDBJ databases">
        <title>A degradative enzymes factory behind the ericoid mycorrhizal symbiosis.</title>
        <authorList>
            <consortium name="DOE Joint Genome Institute"/>
            <person name="Martino E."/>
            <person name="Morin E."/>
            <person name="Grelet G."/>
            <person name="Kuo A."/>
            <person name="Kohler A."/>
            <person name="Daghino S."/>
            <person name="Barry K."/>
            <person name="Choi C."/>
            <person name="Cichocki N."/>
            <person name="Clum A."/>
            <person name="Copeland A."/>
            <person name="Hainaut M."/>
            <person name="Haridas S."/>
            <person name="Labutti K."/>
            <person name="Lindquist E."/>
            <person name="Lipzen A."/>
            <person name="Khouja H.-R."/>
            <person name="Murat C."/>
            <person name="Ohm R."/>
            <person name="Olson A."/>
            <person name="Spatafora J."/>
            <person name="Veneault-Fourrey C."/>
            <person name="Henrissat B."/>
            <person name="Grigoriev I."/>
            <person name="Martin F."/>
            <person name="Perotto S."/>
        </authorList>
    </citation>
    <scope>NUCLEOTIDE SEQUENCE [LARGE SCALE GENOMIC DNA]</scope>
    <source>
        <strain evidence="3 4">UAMH 7357</strain>
    </source>
</reference>